<accession>A0A9W8RM65</accession>
<evidence type="ECO:0000256" key="2">
    <source>
        <dbReference type="SAM" id="Phobius"/>
    </source>
</evidence>
<keyword evidence="4" id="KW-1185">Reference proteome</keyword>
<name>A0A9W8RM65_9HYPO</name>
<keyword evidence="2" id="KW-0472">Membrane</keyword>
<evidence type="ECO:0000313" key="4">
    <source>
        <dbReference type="Proteomes" id="UP001152049"/>
    </source>
</evidence>
<evidence type="ECO:0000256" key="1">
    <source>
        <dbReference type="SAM" id="MobiDB-lite"/>
    </source>
</evidence>
<comment type="caution">
    <text evidence="3">The sequence shown here is derived from an EMBL/GenBank/DDBJ whole genome shotgun (WGS) entry which is preliminary data.</text>
</comment>
<protein>
    <submittedName>
        <fullName evidence="3">Uncharacterized protein</fullName>
    </submittedName>
</protein>
<sequence length="348" mass="37042">MANALAISEPTKRRDAGYMYQPDPTPMVKMLELRHLELGKRQATVTSGTTFTLVISPDKTCGFLSGSPGNAITCGNGQKCSWELAHLTAIFCGETAYNRCIDRTDALNTKLCGDVCQSNSYNLLCTDRSAPYCGTYAYPSGVKGYRCATATLTRDQSADFTYNNQDNREFSTTLLSDEPTSITSETTETSSVESTTTIPVTSSTEEPAPSETDDSDGGGSKTNVGAIVGGAIGGFVALSLVVLGAIWLWRRNKKPNEAPAEQSTSVPPPAPGPIPHPNIPEAPADDVPPMSQYYSKSGVGSPTQSEWRDSMITAQNPNSPGSTWTAPHSTGGQTTPYQGAPPNYNHPH</sequence>
<keyword evidence="2" id="KW-1133">Transmembrane helix</keyword>
<feature type="transmembrane region" description="Helical" evidence="2">
    <location>
        <begin position="224"/>
        <end position="249"/>
    </location>
</feature>
<feature type="region of interest" description="Disordered" evidence="1">
    <location>
        <begin position="170"/>
        <end position="221"/>
    </location>
</feature>
<feature type="compositionally biased region" description="Pro residues" evidence="1">
    <location>
        <begin position="266"/>
        <end position="280"/>
    </location>
</feature>
<feature type="region of interest" description="Disordered" evidence="1">
    <location>
        <begin position="256"/>
        <end position="348"/>
    </location>
</feature>
<keyword evidence="2" id="KW-0812">Transmembrane</keyword>
<organism evidence="3 4">
    <name type="scientific">Fusarium torreyae</name>
    <dbReference type="NCBI Taxonomy" id="1237075"/>
    <lineage>
        <taxon>Eukaryota</taxon>
        <taxon>Fungi</taxon>
        <taxon>Dikarya</taxon>
        <taxon>Ascomycota</taxon>
        <taxon>Pezizomycotina</taxon>
        <taxon>Sordariomycetes</taxon>
        <taxon>Hypocreomycetidae</taxon>
        <taxon>Hypocreales</taxon>
        <taxon>Nectriaceae</taxon>
        <taxon>Fusarium</taxon>
    </lineage>
</organism>
<dbReference type="OrthoDB" id="5347452at2759"/>
<feature type="compositionally biased region" description="Polar residues" evidence="1">
    <location>
        <begin position="312"/>
        <end position="337"/>
    </location>
</feature>
<gene>
    <name evidence="3" type="ORF">NW762_013531</name>
</gene>
<dbReference type="Proteomes" id="UP001152049">
    <property type="component" value="Unassembled WGS sequence"/>
</dbReference>
<reference evidence="3" key="1">
    <citation type="submission" date="2022-09" db="EMBL/GenBank/DDBJ databases">
        <title>Fusarium specimens isolated from Avocado Roots.</title>
        <authorList>
            <person name="Stajich J."/>
            <person name="Roper C."/>
            <person name="Heimlech-Rivalta G."/>
        </authorList>
    </citation>
    <scope>NUCLEOTIDE SEQUENCE</scope>
    <source>
        <strain evidence="3">CF00136</strain>
    </source>
</reference>
<feature type="compositionally biased region" description="Polar residues" evidence="1">
    <location>
        <begin position="292"/>
        <end position="305"/>
    </location>
</feature>
<proteinExistence type="predicted"/>
<dbReference type="AlphaFoldDB" id="A0A9W8RM65"/>
<feature type="compositionally biased region" description="Low complexity" evidence="1">
    <location>
        <begin position="178"/>
        <end position="206"/>
    </location>
</feature>
<evidence type="ECO:0000313" key="3">
    <source>
        <dbReference type="EMBL" id="KAJ4246589.1"/>
    </source>
</evidence>
<dbReference type="EMBL" id="JAOQAZ010000042">
    <property type="protein sequence ID" value="KAJ4246589.1"/>
    <property type="molecule type" value="Genomic_DNA"/>
</dbReference>